<dbReference type="InterPro" id="IPR024294">
    <property type="entry name" value="DUF3810"/>
</dbReference>
<name>A0A4R5V394_9BACT</name>
<feature type="transmembrane region" description="Helical" evidence="1">
    <location>
        <begin position="52"/>
        <end position="72"/>
    </location>
</feature>
<accession>A0A4R5V394</accession>
<comment type="caution">
    <text evidence="2">The sequence shown here is derived from an EMBL/GenBank/DDBJ whole genome shotgun (WGS) entry which is preliminary data.</text>
</comment>
<dbReference type="EMBL" id="SMUW01000031">
    <property type="protein sequence ID" value="TDK46131.1"/>
    <property type="molecule type" value="Genomic_DNA"/>
</dbReference>
<dbReference type="Pfam" id="PF12725">
    <property type="entry name" value="DUF3810"/>
    <property type="match status" value="1"/>
</dbReference>
<keyword evidence="1" id="KW-1133">Transmembrane helix</keyword>
<organism evidence="2 3">
    <name type="scientific">Algoriphagus formosus</name>
    <dbReference type="NCBI Taxonomy" id="2007308"/>
    <lineage>
        <taxon>Bacteria</taxon>
        <taxon>Pseudomonadati</taxon>
        <taxon>Bacteroidota</taxon>
        <taxon>Cytophagia</taxon>
        <taxon>Cytophagales</taxon>
        <taxon>Cyclobacteriaceae</taxon>
        <taxon>Algoriphagus</taxon>
    </lineage>
</organism>
<proteinExistence type="predicted"/>
<keyword evidence="3" id="KW-1185">Reference proteome</keyword>
<feature type="transmembrane region" description="Helical" evidence="1">
    <location>
        <begin position="92"/>
        <end position="109"/>
    </location>
</feature>
<dbReference type="RefSeq" id="WP_133390396.1">
    <property type="nucleotide sequence ID" value="NZ_SMUW01000031.1"/>
</dbReference>
<protein>
    <submittedName>
        <fullName evidence="2">DUF3810 domain-containing protein</fullName>
    </submittedName>
</protein>
<reference evidence="2 3" key="1">
    <citation type="submission" date="2019-03" db="EMBL/GenBank/DDBJ databases">
        <title>Algoriphagus aquimaris sp. nov., isolated form marine sediment in Pohang, Korea.</title>
        <authorList>
            <person name="Kim J."/>
            <person name="Yoon S.-H."/>
            <person name="Lee S.-S."/>
        </authorList>
    </citation>
    <scope>NUCLEOTIDE SEQUENCE [LARGE SCALE GENOMIC DNA]</scope>
    <source>
        <strain evidence="2 3">F21</strain>
    </source>
</reference>
<dbReference type="Proteomes" id="UP000295438">
    <property type="component" value="Unassembled WGS sequence"/>
</dbReference>
<dbReference type="AlphaFoldDB" id="A0A4R5V394"/>
<gene>
    <name evidence="2" type="ORF">E1898_07380</name>
</gene>
<evidence type="ECO:0000256" key="1">
    <source>
        <dbReference type="SAM" id="Phobius"/>
    </source>
</evidence>
<sequence>MKLRQWIWFLLGVLALLIRGLANNFPVQTDQIYSRGLFPFIRITFDYTLGKLPFPSIFLFIGLILLLIFLFFRGFYRKKGLKQRLSFSFRSILNFAGGLVFFFMVLWGFNYQRTPVSQQLGLSAKPLELHEMKAEIEENYRELLLLRQQLKSDTLPIVPELAYQELESEARDILEDQLPSLGLSFLGKPRTKLFPPPGLMRRLGILGIYFPFVGESYIDPTLHPLEKPFTIAHEMAHSFGVTDEGEANFVAWVVGSQSKNPLLGYSAALRLFLYQVRDYYRMAPEEYMSWIQNLDRGVLNDIRSIQERAALYPPFSLEISRKTNDLFLKSQGVKSGVLSYQELPMLVKAWKEKKQFSN</sequence>
<keyword evidence="1" id="KW-0812">Transmembrane</keyword>
<evidence type="ECO:0000313" key="2">
    <source>
        <dbReference type="EMBL" id="TDK46131.1"/>
    </source>
</evidence>
<keyword evidence="1" id="KW-0472">Membrane</keyword>
<evidence type="ECO:0000313" key="3">
    <source>
        <dbReference type="Proteomes" id="UP000295438"/>
    </source>
</evidence>